<dbReference type="CDD" id="cd18774">
    <property type="entry name" value="PDC2_HK_sensor"/>
    <property type="match status" value="1"/>
</dbReference>
<keyword evidence="2" id="KW-1133">Transmembrane helix</keyword>
<dbReference type="Proteomes" id="UP000682843">
    <property type="component" value="Chromosome"/>
</dbReference>
<evidence type="ECO:0000313" key="3">
    <source>
        <dbReference type="EMBL" id="QUS39730.1"/>
    </source>
</evidence>
<feature type="compositionally biased region" description="Polar residues" evidence="1">
    <location>
        <begin position="452"/>
        <end position="465"/>
    </location>
</feature>
<dbReference type="RefSeq" id="WP_211913278.1">
    <property type="nucleotide sequence ID" value="NZ_CP036498.1"/>
</dbReference>
<reference evidence="3 4" key="1">
    <citation type="submission" date="2019-02" db="EMBL/GenBank/DDBJ databases">
        <title>Emended description of the genus Rhodopseudomonas and description of Rhodopseudomonas albus sp. nov., a non-phototrophic, heavy-metal-tolerant bacterium isolated from garden soil.</title>
        <authorList>
            <person name="Bao Z."/>
            <person name="Cao W.W."/>
            <person name="Sato Y."/>
            <person name="Nishizawa T."/>
            <person name="Zhao J."/>
            <person name="Guo Y."/>
            <person name="Ohta H."/>
        </authorList>
    </citation>
    <scope>NUCLEOTIDE SEQUENCE [LARGE SCALE GENOMIC DNA]</scope>
    <source>
        <strain evidence="3 4">SK50-23</strain>
    </source>
</reference>
<dbReference type="SUPFAM" id="SSF103190">
    <property type="entry name" value="Sensory domain-like"/>
    <property type="match status" value="1"/>
</dbReference>
<dbReference type="Gene3D" id="6.10.340.10">
    <property type="match status" value="1"/>
</dbReference>
<proteinExistence type="predicted"/>
<keyword evidence="4" id="KW-1185">Reference proteome</keyword>
<keyword evidence="2" id="KW-0812">Transmembrane</keyword>
<evidence type="ECO:0000256" key="2">
    <source>
        <dbReference type="SAM" id="Phobius"/>
    </source>
</evidence>
<dbReference type="EMBL" id="CP036498">
    <property type="protein sequence ID" value="QUS39730.1"/>
    <property type="molecule type" value="Genomic_DNA"/>
</dbReference>
<gene>
    <name evidence="3" type="ORF">RPMA_13430</name>
</gene>
<accession>A0ABX8ABG1</accession>
<organism evidence="3 4">
    <name type="scientific">Tardiphaga alba</name>
    <dbReference type="NCBI Taxonomy" id="340268"/>
    <lineage>
        <taxon>Bacteria</taxon>
        <taxon>Pseudomonadati</taxon>
        <taxon>Pseudomonadota</taxon>
        <taxon>Alphaproteobacteria</taxon>
        <taxon>Hyphomicrobiales</taxon>
        <taxon>Nitrobacteraceae</taxon>
        <taxon>Tardiphaga</taxon>
    </lineage>
</organism>
<evidence type="ECO:0008006" key="5">
    <source>
        <dbReference type="Google" id="ProtNLM"/>
    </source>
</evidence>
<sequence>MKNTRIRVSFRTSIIALFVGIVLTVGLALLYLSFSRVNAIVRTAASSYLSTVAQASADRIDGQLKSVRDNLDILRGIPSVQEADISDNLRFYSLLASMLRNNAQLSNLYVGYSDGSFLELDFIDRSGPEARKRIGAPDGAKFRLFVIAKLATTGALQASTAYLDDALRVLARASGPDDFDPRKRPWYEGAFEPDAALLTAPYIFHLTDNVGYTVRMPIGSGRDGVVAGDILIGEAETMLRQQGLGGAGMAFLFDDAGRVIAHPDLSKWLSARSTSNQLAALPRLTDLDTVGATAAIEAWRRTGVSEQFFRDRDGREYLAALRPVVVAGTADLRIVVFAPVDKFYSEIVAERRSLIIVAILLLLAALPAAFLIGNRLSLSLRILSREVDRIQRFRFSTMPRLRSPIREIDDLGRSVYTMRSLVQTFSNFVPKRLVQQLVETGDSMELGASGARQPSCSPTSRISPA</sequence>
<evidence type="ECO:0000313" key="4">
    <source>
        <dbReference type="Proteomes" id="UP000682843"/>
    </source>
</evidence>
<keyword evidence="2" id="KW-0472">Membrane</keyword>
<feature type="transmembrane region" description="Helical" evidence="2">
    <location>
        <begin position="354"/>
        <end position="373"/>
    </location>
</feature>
<evidence type="ECO:0000256" key="1">
    <source>
        <dbReference type="SAM" id="MobiDB-lite"/>
    </source>
</evidence>
<feature type="transmembrane region" description="Helical" evidence="2">
    <location>
        <begin position="12"/>
        <end position="34"/>
    </location>
</feature>
<feature type="region of interest" description="Disordered" evidence="1">
    <location>
        <begin position="446"/>
        <end position="465"/>
    </location>
</feature>
<name>A0ABX8ABG1_9BRAD</name>
<dbReference type="Gene3D" id="3.30.450.20">
    <property type="entry name" value="PAS domain"/>
    <property type="match status" value="2"/>
</dbReference>
<dbReference type="InterPro" id="IPR029151">
    <property type="entry name" value="Sensor-like_sf"/>
</dbReference>
<protein>
    <recommendedName>
        <fullName evidence="5">HAMP domain-containing protein</fullName>
    </recommendedName>
</protein>